<dbReference type="PROSITE" id="PS51007">
    <property type="entry name" value="CYTC"/>
    <property type="match status" value="1"/>
</dbReference>
<reference evidence="8 9" key="1">
    <citation type="submission" date="2018-09" db="EMBL/GenBank/DDBJ databases">
        <authorList>
            <person name="Zhu H."/>
        </authorList>
    </citation>
    <scope>NUCLEOTIDE SEQUENCE [LARGE SCALE GENOMIC DNA]</scope>
    <source>
        <strain evidence="8 9">K1W22B-8</strain>
    </source>
</reference>
<keyword evidence="2 6" id="KW-0349">Heme</keyword>
<dbReference type="InterPro" id="IPR030991">
    <property type="entry name" value="c550_proteobact"/>
</dbReference>
<dbReference type="PANTHER" id="PTHR37823">
    <property type="entry name" value="CYTOCHROME C-553-LIKE"/>
    <property type="match status" value="1"/>
</dbReference>
<keyword evidence="9" id="KW-1185">Reference proteome</keyword>
<evidence type="ECO:0000256" key="1">
    <source>
        <dbReference type="ARBA" id="ARBA00022448"/>
    </source>
</evidence>
<dbReference type="OrthoDB" id="9797504at2"/>
<dbReference type="EMBL" id="QYUK01000016">
    <property type="protein sequence ID" value="RJF80826.1"/>
    <property type="molecule type" value="Genomic_DNA"/>
</dbReference>
<evidence type="ECO:0000256" key="6">
    <source>
        <dbReference type="PROSITE-ProRule" id="PRU00433"/>
    </source>
</evidence>
<dbReference type="InterPro" id="IPR009056">
    <property type="entry name" value="Cyt_c-like_dom"/>
</dbReference>
<name>A0A418VUK0_9PROT</name>
<accession>A0A418VUK0</accession>
<dbReference type="Gene3D" id="1.10.760.10">
    <property type="entry name" value="Cytochrome c-like domain"/>
    <property type="match status" value="1"/>
</dbReference>
<evidence type="ECO:0000256" key="4">
    <source>
        <dbReference type="ARBA" id="ARBA00022982"/>
    </source>
</evidence>
<dbReference type="GO" id="GO:0020037">
    <property type="term" value="F:heme binding"/>
    <property type="evidence" value="ECO:0007669"/>
    <property type="project" value="InterPro"/>
</dbReference>
<evidence type="ECO:0000256" key="3">
    <source>
        <dbReference type="ARBA" id="ARBA00022723"/>
    </source>
</evidence>
<feature type="domain" description="Cytochrome c" evidence="7">
    <location>
        <begin position="48"/>
        <end position="130"/>
    </location>
</feature>
<dbReference type="NCBIfam" id="TIGR04494">
    <property type="entry name" value="c550_PedF"/>
    <property type="match status" value="1"/>
</dbReference>
<dbReference type="PANTHER" id="PTHR37823:SF4">
    <property type="entry name" value="MENAQUINOL-CYTOCHROME C REDUCTASE CYTOCHROME B_C SUBUNIT"/>
    <property type="match status" value="1"/>
</dbReference>
<keyword evidence="1" id="KW-0813">Transport</keyword>
<evidence type="ECO:0000256" key="5">
    <source>
        <dbReference type="ARBA" id="ARBA00023004"/>
    </source>
</evidence>
<evidence type="ECO:0000259" key="7">
    <source>
        <dbReference type="PROSITE" id="PS51007"/>
    </source>
</evidence>
<dbReference type="Pfam" id="PF13442">
    <property type="entry name" value="Cytochrome_CBB3"/>
    <property type="match status" value="1"/>
</dbReference>
<keyword evidence="3 6" id="KW-0479">Metal-binding</keyword>
<dbReference type="InterPro" id="IPR051811">
    <property type="entry name" value="Cytochrome_c550/c551-like"/>
</dbReference>
<evidence type="ECO:0000313" key="9">
    <source>
        <dbReference type="Proteomes" id="UP000284605"/>
    </source>
</evidence>
<protein>
    <submittedName>
        <fullName evidence="8">Cytochrome c-550 PedF</fullName>
    </submittedName>
</protein>
<proteinExistence type="predicted"/>
<sequence length="132" mass="14169">MTALAMAIGVGHAAYGHGDVTPQPIDTTGLEALGPEWRETNPYSGNARAIEIGASGYNQNCARCHGLQAKSGGIAPDLRLLDLGPDGDAWFVERMKHGAVRDGKVYMPVFDGILSQEGMWAIRSYLESVHED</sequence>
<evidence type="ECO:0000313" key="8">
    <source>
        <dbReference type="EMBL" id="RJF80826.1"/>
    </source>
</evidence>
<dbReference type="Proteomes" id="UP000284605">
    <property type="component" value="Unassembled WGS sequence"/>
</dbReference>
<keyword evidence="4" id="KW-0249">Electron transport</keyword>
<comment type="caution">
    <text evidence="8">The sequence shown here is derived from an EMBL/GenBank/DDBJ whole genome shotgun (WGS) entry which is preliminary data.</text>
</comment>
<dbReference type="InterPro" id="IPR036909">
    <property type="entry name" value="Cyt_c-like_dom_sf"/>
</dbReference>
<organism evidence="8 9">
    <name type="scientific">Oleomonas cavernae</name>
    <dbReference type="NCBI Taxonomy" id="2320859"/>
    <lineage>
        <taxon>Bacteria</taxon>
        <taxon>Pseudomonadati</taxon>
        <taxon>Pseudomonadota</taxon>
        <taxon>Alphaproteobacteria</taxon>
        <taxon>Acetobacterales</taxon>
        <taxon>Acetobacteraceae</taxon>
        <taxon>Oleomonas</taxon>
    </lineage>
</organism>
<evidence type="ECO:0000256" key="2">
    <source>
        <dbReference type="ARBA" id="ARBA00022617"/>
    </source>
</evidence>
<dbReference type="AlphaFoldDB" id="A0A418VUK0"/>
<keyword evidence="5 6" id="KW-0408">Iron</keyword>
<gene>
    <name evidence="8" type="primary">pedF</name>
    <name evidence="8" type="ORF">D3874_25815</name>
</gene>
<dbReference type="SUPFAM" id="SSF46626">
    <property type="entry name" value="Cytochrome c"/>
    <property type="match status" value="1"/>
</dbReference>
<dbReference type="GO" id="GO:0009055">
    <property type="term" value="F:electron transfer activity"/>
    <property type="evidence" value="ECO:0007669"/>
    <property type="project" value="InterPro"/>
</dbReference>
<dbReference type="GO" id="GO:0046872">
    <property type="term" value="F:metal ion binding"/>
    <property type="evidence" value="ECO:0007669"/>
    <property type="project" value="UniProtKB-KW"/>
</dbReference>